<protein>
    <recommendedName>
        <fullName evidence="4">TauD/TfdA-like domain-containing protein</fullName>
    </recommendedName>
</protein>
<dbReference type="PANTHER" id="PTHR10696">
    <property type="entry name" value="GAMMA-BUTYROBETAINE HYDROXYLASE-RELATED"/>
    <property type="match status" value="1"/>
</dbReference>
<dbReference type="AlphaFoldDB" id="A0A6A6Q3J1"/>
<proteinExistence type="predicted"/>
<dbReference type="GO" id="GO:0017000">
    <property type="term" value="P:antibiotic biosynthetic process"/>
    <property type="evidence" value="ECO:0007669"/>
    <property type="project" value="UniProtKB-KW"/>
</dbReference>
<evidence type="ECO:0000256" key="3">
    <source>
        <dbReference type="SAM" id="MobiDB-lite"/>
    </source>
</evidence>
<evidence type="ECO:0000256" key="1">
    <source>
        <dbReference type="ARBA" id="ARBA00023002"/>
    </source>
</evidence>
<evidence type="ECO:0000256" key="2">
    <source>
        <dbReference type="ARBA" id="ARBA00023194"/>
    </source>
</evidence>
<evidence type="ECO:0000313" key="5">
    <source>
        <dbReference type="EMBL" id="KAF2486589.1"/>
    </source>
</evidence>
<dbReference type="FunFam" id="3.60.130.10:FF:000009">
    <property type="entry name" value="Putative Taurine catabolism dioxygenase TauD"/>
    <property type="match status" value="1"/>
</dbReference>
<dbReference type="InterPro" id="IPR003819">
    <property type="entry name" value="TauD/TfdA-like"/>
</dbReference>
<keyword evidence="6" id="KW-1185">Reference proteome</keyword>
<dbReference type="RefSeq" id="XP_033593158.1">
    <property type="nucleotide sequence ID" value="XM_033736614.1"/>
</dbReference>
<evidence type="ECO:0000313" key="6">
    <source>
        <dbReference type="Proteomes" id="UP000799767"/>
    </source>
</evidence>
<accession>A0A6A6Q3J1</accession>
<dbReference type="Pfam" id="PF02668">
    <property type="entry name" value="TauD"/>
    <property type="match status" value="1"/>
</dbReference>
<name>A0A6A6Q3J1_9PEZI</name>
<gene>
    <name evidence="5" type="ORF">BDY17DRAFT_321368</name>
</gene>
<dbReference type="GeneID" id="54477616"/>
<organism evidence="5 6">
    <name type="scientific">Neohortaea acidophila</name>
    <dbReference type="NCBI Taxonomy" id="245834"/>
    <lineage>
        <taxon>Eukaryota</taxon>
        <taxon>Fungi</taxon>
        <taxon>Dikarya</taxon>
        <taxon>Ascomycota</taxon>
        <taxon>Pezizomycotina</taxon>
        <taxon>Dothideomycetes</taxon>
        <taxon>Dothideomycetidae</taxon>
        <taxon>Mycosphaerellales</taxon>
        <taxon>Teratosphaeriaceae</taxon>
        <taxon>Neohortaea</taxon>
    </lineage>
</organism>
<dbReference type="PANTHER" id="PTHR10696:SF56">
    <property type="entry name" value="TAUD_TFDA-LIKE DOMAIN-CONTAINING PROTEIN"/>
    <property type="match status" value="1"/>
</dbReference>
<dbReference type="InterPro" id="IPR042098">
    <property type="entry name" value="TauD-like_sf"/>
</dbReference>
<reference evidence="5" key="1">
    <citation type="journal article" date="2020" name="Stud. Mycol.">
        <title>101 Dothideomycetes genomes: a test case for predicting lifestyles and emergence of pathogens.</title>
        <authorList>
            <person name="Haridas S."/>
            <person name="Albert R."/>
            <person name="Binder M."/>
            <person name="Bloem J."/>
            <person name="Labutti K."/>
            <person name="Salamov A."/>
            <person name="Andreopoulos B."/>
            <person name="Baker S."/>
            <person name="Barry K."/>
            <person name="Bills G."/>
            <person name="Bluhm B."/>
            <person name="Cannon C."/>
            <person name="Castanera R."/>
            <person name="Culley D."/>
            <person name="Daum C."/>
            <person name="Ezra D."/>
            <person name="Gonzalez J."/>
            <person name="Henrissat B."/>
            <person name="Kuo A."/>
            <person name="Liang C."/>
            <person name="Lipzen A."/>
            <person name="Lutzoni F."/>
            <person name="Magnuson J."/>
            <person name="Mondo S."/>
            <person name="Nolan M."/>
            <person name="Ohm R."/>
            <person name="Pangilinan J."/>
            <person name="Park H.-J."/>
            <person name="Ramirez L."/>
            <person name="Alfaro M."/>
            <person name="Sun H."/>
            <person name="Tritt A."/>
            <person name="Yoshinaga Y."/>
            <person name="Zwiers L.-H."/>
            <person name="Turgeon B."/>
            <person name="Goodwin S."/>
            <person name="Spatafora J."/>
            <person name="Crous P."/>
            <person name="Grigoriev I."/>
        </authorList>
    </citation>
    <scope>NUCLEOTIDE SEQUENCE</scope>
    <source>
        <strain evidence="5">CBS 113389</strain>
    </source>
</reference>
<dbReference type="OrthoDB" id="272271at2759"/>
<feature type="region of interest" description="Disordered" evidence="3">
    <location>
        <begin position="378"/>
        <end position="403"/>
    </location>
</feature>
<dbReference type="GO" id="GO:0016491">
    <property type="term" value="F:oxidoreductase activity"/>
    <property type="evidence" value="ECO:0007669"/>
    <property type="project" value="UniProtKB-KW"/>
</dbReference>
<dbReference type="Gene3D" id="3.60.130.10">
    <property type="entry name" value="Clavaminate synthase-like"/>
    <property type="match status" value="1"/>
</dbReference>
<dbReference type="EMBL" id="MU001632">
    <property type="protein sequence ID" value="KAF2486589.1"/>
    <property type="molecule type" value="Genomic_DNA"/>
</dbReference>
<dbReference type="InterPro" id="IPR050411">
    <property type="entry name" value="AlphaKG_dependent_hydroxylases"/>
</dbReference>
<evidence type="ECO:0000259" key="4">
    <source>
        <dbReference type="Pfam" id="PF02668"/>
    </source>
</evidence>
<sequence>MAPGVLLDDAPELPHYISSKRLNNDAPKDIFPDGIRTSGQHPPIYSKLKKYNDYPKEISGPTVWKAEDYQNSPEKWVHWFTEAEKAELGKATDDFLATGTPLTGITKDNFPLPTLGPLMESFREDVLNGKGFILMKGFPAQEWSVDKSATAYIGLGTYFGYFVSQNGKGHILGHVKDLGDDPTQIHRVRIYRTNARQFFHCDTSDIVGLLCIHRAKEGGESDIASVHHVYNTLQKERPDVVETLTKPIWYFDRKGEVSEGQDPYIRTQVLYIEPTEQGRVYCKWDPYFVRSLTRFSETGEITPLSPEQLEALKVLEETCMRLSLHMVLDVGDIQWLSNEHVLHSRTSYVDHDPPTPRRHLLRLWLSTPESEGGWKLPFHDSDERKRGGIQVDNVPPKYPLDGE</sequence>
<dbReference type="SUPFAM" id="SSF51197">
    <property type="entry name" value="Clavaminate synthase-like"/>
    <property type="match status" value="1"/>
</dbReference>
<keyword evidence="2" id="KW-0045">Antibiotic biosynthesis</keyword>
<keyword evidence="1" id="KW-0560">Oxidoreductase</keyword>
<feature type="domain" description="TauD/TfdA-like" evidence="4">
    <location>
        <begin position="100"/>
        <end position="364"/>
    </location>
</feature>
<dbReference type="Proteomes" id="UP000799767">
    <property type="component" value="Unassembled WGS sequence"/>
</dbReference>